<proteinExistence type="predicted"/>
<dbReference type="OrthoDB" id="2756128at2759"/>
<dbReference type="Proteomes" id="UP000305067">
    <property type="component" value="Unassembled WGS sequence"/>
</dbReference>
<feature type="region of interest" description="Disordered" evidence="1">
    <location>
        <begin position="379"/>
        <end position="413"/>
    </location>
</feature>
<evidence type="ECO:0000256" key="2">
    <source>
        <dbReference type="SAM" id="Phobius"/>
    </source>
</evidence>
<evidence type="ECO:0000313" key="5">
    <source>
        <dbReference type="Proteomes" id="UP000305067"/>
    </source>
</evidence>
<feature type="region of interest" description="Disordered" evidence="1">
    <location>
        <begin position="221"/>
        <end position="319"/>
    </location>
</feature>
<accession>A0A5C3QP36</accession>
<keyword evidence="2" id="KW-0472">Membrane</keyword>
<feature type="compositionally biased region" description="Low complexity" evidence="1">
    <location>
        <begin position="224"/>
        <end position="244"/>
    </location>
</feature>
<organism evidence="4 5">
    <name type="scientific">Pterulicium gracile</name>
    <dbReference type="NCBI Taxonomy" id="1884261"/>
    <lineage>
        <taxon>Eukaryota</taxon>
        <taxon>Fungi</taxon>
        <taxon>Dikarya</taxon>
        <taxon>Basidiomycota</taxon>
        <taxon>Agaricomycotina</taxon>
        <taxon>Agaricomycetes</taxon>
        <taxon>Agaricomycetidae</taxon>
        <taxon>Agaricales</taxon>
        <taxon>Pleurotineae</taxon>
        <taxon>Pterulaceae</taxon>
        <taxon>Pterulicium</taxon>
    </lineage>
</organism>
<dbReference type="AlphaFoldDB" id="A0A5C3QP36"/>
<gene>
    <name evidence="4" type="ORF">BDV98DRAFT_655023</name>
</gene>
<feature type="signal peptide" evidence="3">
    <location>
        <begin position="1"/>
        <end position="19"/>
    </location>
</feature>
<name>A0A5C3QP36_9AGAR</name>
<sequence length="526" mass="56868">MAAKRILAILSASLIPVQALPSFLNSPPVIQPYTGSPRPSPRRLVDKFAQDTDGKWRKVEDFELYGNRICVNCDHEPGSSSGSVATVIPHEDLIKNLPPGWHHPKPTATSHRTSVIMSLSIVLAIGISLLAVTYFNHRENRKRRLKNADLELRPSSTSSTPTPSLKDSQRSLDIRARMRAWASATARWRTNARYAMRQRRGKRVAETLACSTSRDTFSLRRVHSSTISPARSRSSSILPPTSSSEQAIATDEDELSSHPTSPTLSLLPPPTPDLPEIGYLPPAYHHPPPGTTHADATPTGKTASSTAAPEYTSSTVPSGEAVAHTSSAFHVGHVATDDKAILNARVVNEPPTASSSASLLQSSAPEWRDEELHDFGPELEQSTSASSPAYPPPPPTHPAFHFPRPSSRSSLSSVAKGKMATVYSASYDQYGEDTMGPSAPPFSDHRFSNFSLHASAPPAFDMDVSPPQLEASAPTFDEDGGESSPRRSASHLPPLDMHEPACRIPLPPDAHGDYEPLDMPHDPRPG</sequence>
<dbReference type="EMBL" id="ML178820">
    <property type="protein sequence ID" value="TFL03755.1"/>
    <property type="molecule type" value="Genomic_DNA"/>
</dbReference>
<protein>
    <submittedName>
        <fullName evidence="4">Uncharacterized protein</fullName>
    </submittedName>
</protein>
<keyword evidence="2" id="KW-0812">Transmembrane</keyword>
<evidence type="ECO:0000256" key="3">
    <source>
        <dbReference type="SAM" id="SignalP"/>
    </source>
</evidence>
<feature type="compositionally biased region" description="Low complexity" evidence="1">
    <location>
        <begin position="154"/>
        <end position="164"/>
    </location>
</feature>
<feature type="transmembrane region" description="Helical" evidence="2">
    <location>
        <begin position="115"/>
        <end position="136"/>
    </location>
</feature>
<keyword evidence="2" id="KW-1133">Transmembrane helix</keyword>
<evidence type="ECO:0000313" key="4">
    <source>
        <dbReference type="EMBL" id="TFL03755.1"/>
    </source>
</evidence>
<feature type="region of interest" description="Disordered" evidence="1">
    <location>
        <begin position="463"/>
        <end position="526"/>
    </location>
</feature>
<feature type="compositionally biased region" description="Basic and acidic residues" evidence="1">
    <location>
        <begin position="510"/>
        <end position="526"/>
    </location>
</feature>
<keyword evidence="5" id="KW-1185">Reference proteome</keyword>
<feature type="region of interest" description="Disordered" evidence="1">
    <location>
        <begin position="146"/>
        <end position="170"/>
    </location>
</feature>
<evidence type="ECO:0000256" key="1">
    <source>
        <dbReference type="SAM" id="MobiDB-lite"/>
    </source>
</evidence>
<feature type="compositionally biased region" description="Low complexity" evidence="1">
    <location>
        <begin position="398"/>
        <end position="413"/>
    </location>
</feature>
<feature type="chain" id="PRO_5022926319" evidence="3">
    <location>
        <begin position="20"/>
        <end position="526"/>
    </location>
</feature>
<reference evidence="4 5" key="1">
    <citation type="journal article" date="2019" name="Nat. Ecol. Evol.">
        <title>Megaphylogeny resolves global patterns of mushroom evolution.</title>
        <authorList>
            <person name="Varga T."/>
            <person name="Krizsan K."/>
            <person name="Foldi C."/>
            <person name="Dima B."/>
            <person name="Sanchez-Garcia M."/>
            <person name="Sanchez-Ramirez S."/>
            <person name="Szollosi G.J."/>
            <person name="Szarkandi J.G."/>
            <person name="Papp V."/>
            <person name="Albert L."/>
            <person name="Andreopoulos W."/>
            <person name="Angelini C."/>
            <person name="Antonin V."/>
            <person name="Barry K.W."/>
            <person name="Bougher N.L."/>
            <person name="Buchanan P."/>
            <person name="Buyck B."/>
            <person name="Bense V."/>
            <person name="Catcheside P."/>
            <person name="Chovatia M."/>
            <person name="Cooper J."/>
            <person name="Damon W."/>
            <person name="Desjardin D."/>
            <person name="Finy P."/>
            <person name="Geml J."/>
            <person name="Haridas S."/>
            <person name="Hughes K."/>
            <person name="Justo A."/>
            <person name="Karasinski D."/>
            <person name="Kautmanova I."/>
            <person name="Kiss B."/>
            <person name="Kocsube S."/>
            <person name="Kotiranta H."/>
            <person name="LaButti K.M."/>
            <person name="Lechner B.E."/>
            <person name="Liimatainen K."/>
            <person name="Lipzen A."/>
            <person name="Lukacs Z."/>
            <person name="Mihaltcheva S."/>
            <person name="Morgado L.N."/>
            <person name="Niskanen T."/>
            <person name="Noordeloos M.E."/>
            <person name="Ohm R.A."/>
            <person name="Ortiz-Santana B."/>
            <person name="Ovrebo C."/>
            <person name="Racz N."/>
            <person name="Riley R."/>
            <person name="Savchenko A."/>
            <person name="Shiryaev A."/>
            <person name="Soop K."/>
            <person name="Spirin V."/>
            <person name="Szebenyi C."/>
            <person name="Tomsovsky M."/>
            <person name="Tulloss R.E."/>
            <person name="Uehling J."/>
            <person name="Grigoriev I.V."/>
            <person name="Vagvolgyi C."/>
            <person name="Papp T."/>
            <person name="Martin F.M."/>
            <person name="Miettinen O."/>
            <person name="Hibbett D.S."/>
            <person name="Nagy L.G."/>
        </authorList>
    </citation>
    <scope>NUCLEOTIDE SEQUENCE [LARGE SCALE GENOMIC DNA]</scope>
    <source>
        <strain evidence="4 5">CBS 309.79</strain>
    </source>
</reference>
<feature type="compositionally biased region" description="Polar residues" evidence="1">
    <location>
        <begin position="299"/>
        <end position="317"/>
    </location>
</feature>
<keyword evidence="3" id="KW-0732">Signal</keyword>
<feature type="compositionally biased region" description="Low complexity" evidence="1">
    <location>
        <begin position="257"/>
        <end position="266"/>
    </location>
</feature>